<evidence type="ECO:0000256" key="8">
    <source>
        <dbReference type="ARBA" id="ARBA00022840"/>
    </source>
</evidence>
<accession>A0A9J6RDT9</accession>
<evidence type="ECO:0000256" key="1">
    <source>
        <dbReference type="ARBA" id="ARBA00004651"/>
    </source>
</evidence>
<dbReference type="AlphaFoldDB" id="A0A9J6RDT9"/>
<keyword evidence="7 14" id="KW-0418">Kinase</keyword>
<keyword evidence="2" id="KW-1003">Cell membrane</keyword>
<keyword evidence="15" id="KW-1185">Reference proteome</keyword>
<dbReference type="SMART" id="SM00304">
    <property type="entry name" value="HAMP"/>
    <property type="match status" value="1"/>
</dbReference>
<dbReference type="SUPFAM" id="SSF55874">
    <property type="entry name" value="ATPase domain of HSP90 chaperone/DNA topoisomerase II/histidine kinase"/>
    <property type="match status" value="1"/>
</dbReference>
<keyword evidence="8" id="KW-0067">ATP-binding</keyword>
<dbReference type="GO" id="GO:0000155">
    <property type="term" value="F:phosphorelay sensor kinase activity"/>
    <property type="evidence" value="ECO:0007669"/>
    <property type="project" value="InterPro"/>
</dbReference>
<sequence>MRNQILSVYLIVMILVLSTVSILTFNHVATMLKGNAEEQIQQTAIESIGRYDSLFEQVNLITKLMVTNDTIQEVMYEERRGNSASFEDKQELVTLTNRLQVNADGIYMVELYNYQYEKIIPLDGSGLQINIGQETVEKVNNAKGQLVWIGEDPVNPNYFLLMRRVSLIDKNFSNGGYLLARVNRNYFQTYAQESEQEQITVVTDQAGHIISTNYDGLNAVNHENMRRYFENKDDQSYIQISETSNVTGWTVTILTPMSRLTEGLPGLRTTIFVSGLVGVIIFFICSYFLSTYISKPIQKLTKTMRQASKGNLTVTPRSASSNEINELNDTYNQLVEETNYLIQMVYEKELIKSRTELKALQAQINPHFLFNTLDSLYWSLDDKEEEGLASMVLAMSELFRYTITKSNAEEWVALKDELEHIKQYMTVMKMRFGNRLTCQVEVDQSLLDMQIPKLLIQPLVENAVLHGIGAQVGEGLIQLNVTEVKKDSAHVTVADNGVGMSRKTIDSIYESIERKSSLSTSKNGMALANVERRLQLYYNPEEVTGLTIKSKPNEGTTISFTIPIIK</sequence>
<evidence type="ECO:0000313" key="14">
    <source>
        <dbReference type="EMBL" id="MCZ0703719.1"/>
    </source>
</evidence>
<feature type="domain" description="HAMP" evidence="13">
    <location>
        <begin position="291"/>
        <end position="343"/>
    </location>
</feature>
<evidence type="ECO:0000256" key="2">
    <source>
        <dbReference type="ARBA" id="ARBA00022475"/>
    </source>
</evidence>
<evidence type="ECO:0000256" key="6">
    <source>
        <dbReference type="ARBA" id="ARBA00022741"/>
    </source>
</evidence>
<evidence type="ECO:0000313" key="15">
    <source>
        <dbReference type="Proteomes" id="UP001084197"/>
    </source>
</evidence>
<evidence type="ECO:0000259" key="13">
    <source>
        <dbReference type="PROSITE" id="PS50885"/>
    </source>
</evidence>
<keyword evidence="10" id="KW-0902">Two-component regulatory system</keyword>
<dbReference type="InterPro" id="IPR003660">
    <property type="entry name" value="HAMP_dom"/>
</dbReference>
<name>A0A9J6RDT9_9BACI</name>
<keyword evidence="9 12" id="KW-1133">Transmembrane helix</keyword>
<dbReference type="InterPro" id="IPR036890">
    <property type="entry name" value="HATPase_C_sf"/>
</dbReference>
<dbReference type="Pfam" id="PF06580">
    <property type="entry name" value="His_kinase"/>
    <property type="match status" value="1"/>
</dbReference>
<feature type="transmembrane region" description="Helical" evidence="12">
    <location>
        <begin position="6"/>
        <end position="25"/>
    </location>
</feature>
<reference evidence="14" key="1">
    <citation type="submission" date="2022-11" db="EMBL/GenBank/DDBJ databases">
        <title>WGS of Natronobacillus azotifigens 24KS-1, an anaerobic diazotrophic haloalkaliphile from soda-rich habitats.</title>
        <authorList>
            <person name="Sorokin D.Y."/>
            <person name="Merkel A.Y."/>
        </authorList>
    </citation>
    <scope>NUCLEOTIDE SEQUENCE</scope>
    <source>
        <strain evidence="14">24KS-1</strain>
    </source>
</reference>
<keyword evidence="3" id="KW-0597">Phosphoprotein</keyword>
<evidence type="ECO:0000256" key="3">
    <source>
        <dbReference type="ARBA" id="ARBA00022553"/>
    </source>
</evidence>
<keyword evidence="5 12" id="KW-0812">Transmembrane</keyword>
<dbReference type="Proteomes" id="UP001084197">
    <property type="component" value="Unassembled WGS sequence"/>
</dbReference>
<dbReference type="PROSITE" id="PS50885">
    <property type="entry name" value="HAMP"/>
    <property type="match status" value="1"/>
</dbReference>
<dbReference type="Pfam" id="PF00672">
    <property type="entry name" value="HAMP"/>
    <property type="match status" value="1"/>
</dbReference>
<dbReference type="CDD" id="cd06225">
    <property type="entry name" value="HAMP"/>
    <property type="match status" value="1"/>
</dbReference>
<dbReference type="PANTHER" id="PTHR34220:SF11">
    <property type="entry name" value="SENSOR PROTEIN KINASE HPTS"/>
    <property type="match status" value="1"/>
</dbReference>
<evidence type="ECO:0000256" key="11">
    <source>
        <dbReference type="ARBA" id="ARBA00023136"/>
    </source>
</evidence>
<evidence type="ECO:0000256" key="9">
    <source>
        <dbReference type="ARBA" id="ARBA00022989"/>
    </source>
</evidence>
<keyword evidence="4" id="KW-0808">Transferase</keyword>
<dbReference type="GO" id="GO:0005524">
    <property type="term" value="F:ATP binding"/>
    <property type="evidence" value="ECO:0007669"/>
    <property type="project" value="UniProtKB-KW"/>
</dbReference>
<keyword evidence="11 12" id="KW-0472">Membrane</keyword>
<evidence type="ECO:0000256" key="7">
    <source>
        <dbReference type="ARBA" id="ARBA00022777"/>
    </source>
</evidence>
<dbReference type="InterPro" id="IPR050640">
    <property type="entry name" value="Bact_2-comp_sensor_kinase"/>
</dbReference>
<comment type="subcellular location">
    <subcellularLocation>
        <location evidence="1">Cell membrane</location>
        <topology evidence="1">Multi-pass membrane protein</topology>
    </subcellularLocation>
</comment>
<evidence type="ECO:0000256" key="12">
    <source>
        <dbReference type="SAM" id="Phobius"/>
    </source>
</evidence>
<dbReference type="EMBL" id="JAPRAT010000021">
    <property type="protein sequence ID" value="MCZ0703719.1"/>
    <property type="molecule type" value="Genomic_DNA"/>
</dbReference>
<comment type="caution">
    <text evidence="14">The sequence shown here is derived from an EMBL/GenBank/DDBJ whole genome shotgun (WGS) entry which is preliminary data.</text>
</comment>
<dbReference type="Gene3D" id="3.30.565.10">
    <property type="entry name" value="Histidine kinase-like ATPase, C-terminal domain"/>
    <property type="match status" value="1"/>
</dbReference>
<gene>
    <name evidence="14" type="ORF">OWO01_10850</name>
</gene>
<feature type="transmembrane region" description="Helical" evidence="12">
    <location>
        <begin position="267"/>
        <end position="289"/>
    </location>
</feature>
<protein>
    <submittedName>
        <fullName evidence="14">Sensor histidine kinase</fullName>
    </submittedName>
</protein>
<dbReference type="Gene3D" id="6.10.340.10">
    <property type="match status" value="1"/>
</dbReference>
<evidence type="ECO:0000256" key="10">
    <source>
        <dbReference type="ARBA" id="ARBA00023012"/>
    </source>
</evidence>
<dbReference type="GO" id="GO:0005886">
    <property type="term" value="C:plasma membrane"/>
    <property type="evidence" value="ECO:0007669"/>
    <property type="project" value="UniProtKB-SubCell"/>
</dbReference>
<dbReference type="PANTHER" id="PTHR34220">
    <property type="entry name" value="SENSOR HISTIDINE KINASE YPDA"/>
    <property type="match status" value="1"/>
</dbReference>
<dbReference type="InterPro" id="IPR003594">
    <property type="entry name" value="HATPase_dom"/>
</dbReference>
<proteinExistence type="predicted"/>
<dbReference type="RefSeq" id="WP_268780484.1">
    <property type="nucleotide sequence ID" value="NZ_JAPRAT010000021.1"/>
</dbReference>
<evidence type="ECO:0000256" key="5">
    <source>
        <dbReference type="ARBA" id="ARBA00022692"/>
    </source>
</evidence>
<keyword evidence="6" id="KW-0547">Nucleotide-binding</keyword>
<dbReference type="SUPFAM" id="SSF158472">
    <property type="entry name" value="HAMP domain-like"/>
    <property type="match status" value="1"/>
</dbReference>
<organism evidence="14 15">
    <name type="scientific">Natronobacillus azotifigens</name>
    <dbReference type="NCBI Taxonomy" id="472978"/>
    <lineage>
        <taxon>Bacteria</taxon>
        <taxon>Bacillati</taxon>
        <taxon>Bacillota</taxon>
        <taxon>Bacilli</taxon>
        <taxon>Bacillales</taxon>
        <taxon>Bacillaceae</taxon>
        <taxon>Natronobacillus</taxon>
    </lineage>
</organism>
<dbReference type="Pfam" id="PF02518">
    <property type="entry name" value="HATPase_c"/>
    <property type="match status" value="1"/>
</dbReference>
<evidence type="ECO:0000256" key="4">
    <source>
        <dbReference type="ARBA" id="ARBA00022679"/>
    </source>
</evidence>
<dbReference type="InterPro" id="IPR010559">
    <property type="entry name" value="Sig_transdc_His_kin_internal"/>
</dbReference>